<dbReference type="PROSITE" id="PS50873">
    <property type="entry name" value="PEROXIDASE_4"/>
    <property type="match status" value="1"/>
</dbReference>
<dbReference type="FunFam" id="1.10.420.10:FF:000001">
    <property type="entry name" value="Peroxidase"/>
    <property type="match status" value="1"/>
</dbReference>
<feature type="binding site" description="axial binding residue" evidence="10">
    <location>
        <position position="44"/>
    </location>
    <ligand>
        <name>heme b</name>
        <dbReference type="ChEBI" id="CHEBI:60344"/>
    </ligand>
    <ligandPart>
        <name>Fe</name>
        <dbReference type="ChEBI" id="CHEBI:18248"/>
    </ligandPart>
</feature>
<evidence type="ECO:0000256" key="3">
    <source>
        <dbReference type="ARBA" id="ARBA00012313"/>
    </source>
</evidence>
<dbReference type="EMBL" id="JBEDUW010000039">
    <property type="protein sequence ID" value="KAK9907118.1"/>
    <property type="molecule type" value="Genomic_DNA"/>
</dbReference>
<evidence type="ECO:0000256" key="7">
    <source>
        <dbReference type="ARBA" id="ARBA00023002"/>
    </source>
</evidence>
<evidence type="ECO:0000256" key="8">
    <source>
        <dbReference type="ARBA" id="ARBA00023004"/>
    </source>
</evidence>
<dbReference type="PANTHER" id="PTHR31517">
    <property type="match status" value="1"/>
</dbReference>
<keyword evidence="10" id="KW-0106">Calcium</keyword>
<keyword evidence="9 11" id="KW-1015">Disulfide bond</keyword>
<name>A0AAW1VSG7_RUBAR</name>
<evidence type="ECO:0000256" key="10">
    <source>
        <dbReference type="PIRSR" id="PIRSR600823-3"/>
    </source>
</evidence>
<keyword evidence="4" id="KW-0575">Peroxidase</keyword>
<dbReference type="InterPro" id="IPR010255">
    <property type="entry name" value="Haem_peroxidase_sf"/>
</dbReference>
<keyword evidence="8 10" id="KW-0408">Iron</keyword>
<sequence>MFVQEWYLVPMYLLLLQEMAFFWLVAHSIQGFSDRETVALLGAHNIGKIGCEFIDSRLNNFTGTGQPDPALPPDFLNEMRLKCQDNTRNADASPLAPRVRMSSSISSGAVFDSHYYQNLLRVRGILFSDQQLMANKRTARVVAAYASDDGSAFRMDFARAMTKMSGLSVLTGSQGQVRLDCSLPVNSY</sequence>
<keyword evidence="15" id="KW-1185">Reference proteome</keyword>
<keyword evidence="5" id="KW-0349">Heme</keyword>
<organism evidence="14 15">
    <name type="scientific">Rubus argutus</name>
    <name type="common">Southern blackberry</name>
    <dbReference type="NCBI Taxonomy" id="59490"/>
    <lineage>
        <taxon>Eukaryota</taxon>
        <taxon>Viridiplantae</taxon>
        <taxon>Streptophyta</taxon>
        <taxon>Embryophyta</taxon>
        <taxon>Tracheophyta</taxon>
        <taxon>Spermatophyta</taxon>
        <taxon>Magnoliopsida</taxon>
        <taxon>eudicotyledons</taxon>
        <taxon>Gunneridae</taxon>
        <taxon>Pentapetalae</taxon>
        <taxon>rosids</taxon>
        <taxon>fabids</taxon>
        <taxon>Rosales</taxon>
        <taxon>Rosaceae</taxon>
        <taxon>Rosoideae</taxon>
        <taxon>Rosoideae incertae sedis</taxon>
        <taxon>Rubus</taxon>
    </lineage>
</organism>
<evidence type="ECO:0000256" key="5">
    <source>
        <dbReference type="ARBA" id="ARBA00022617"/>
    </source>
</evidence>
<dbReference type="Pfam" id="PF00141">
    <property type="entry name" value="peroxidase"/>
    <property type="match status" value="1"/>
</dbReference>
<feature type="domain" description="Plant heme peroxidase family profile" evidence="13">
    <location>
        <begin position="30"/>
        <end position="185"/>
    </location>
</feature>
<dbReference type="SUPFAM" id="SSF48113">
    <property type="entry name" value="Heme-dependent peroxidases"/>
    <property type="match status" value="1"/>
</dbReference>
<comment type="similarity">
    <text evidence="12">Belongs to the peroxidase family.</text>
</comment>
<feature type="binding site" evidence="10">
    <location>
        <position position="112"/>
    </location>
    <ligand>
        <name>Ca(2+)</name>
        <dbReference type="ChEBI" id="CHEBI:29108"/>
        <label>2</label>
    </ligand>
</feature>
<comment type="caution">
    <text evidence="14">The sequence shown here is derived from an EMBL/GenBank/DDBJ whole genome shotgun (WGS) entry which is preliminary data.</text>
</comment>
<comment type="function">
    <text evidence="2">Removal of H(2)O(2), oxidation of toxic reductants, biosynthesis and degradation of lignin, suberization, auxin catabolism, response to environmental stresses such as wounding, pathogen attack and oxidative stress. These functions might be dependent on each isozyme/isoform in each plant tissue.</text>
</comment>
<evidence type="ECO:0000259" key="13">
    <source>
        <dbReference type="PROSITE" id="PS50873"/>
    </source>
</evidence>
<dbReference type="GO" id="GO:0140825">
    <property type="term" value="F:lactoperoxidase activity"/>
    <property type="evidence" value="ECO:0007669"/>
    <property type="project" value="UniProtKB-EC"/>
</dbReference>
<evidence type="ECO:0000313" key="14">
    <source>
        <dbReference type="EMBL" id="KAK9907118.1"/>
    </source>
</evidence>
<feature type="disulfide bond" evidence="11">
    <location>
        <begin position="51"/>
        <end position="83"/>
    </location>
</feature>
<evidence type="ECO:0000313" key="15">
    <source>
        <dbReference type="Proteomes" id="UP001457282"/>
    </source>
</evidence>
<dbReference type="Proteomes" id="UP001457282">
    <property type="component" value="Unassembled WGS sequence"/>
</dbReference>
<reference evidence="14 15" key="1">
    <citation type="journal article" date="2023" name="G3 (Bethesda)">
        <title>A chromosome-length genome assembly and annotation of blackberry (Rubus argutus, cv. 'Hillquist').</title>
        <authorList>
            <person name="Bruna T."/>
            <person name="Aryal R."/>
            <person name="Dudchenko O."/>
            <person name="Sargent D.J."/>
            <person name="Mead D."/>
            <person name="Buti M."/>
            <person name="Cavallini A."/>
            <person name="Hytonen T."/>
            <person name="Andres J."/>
            <person name="Pham M."/>
            <person name="Weisz D."/>
            <person name="Mascagni F."/>
            <person name="Usai G."/>
            <person name="Natali L."/>
            <person name="Bassil N."/>
            <person name="Fernandez G.E."/>
            <person name="Lomsadze A."/>
            <person name="Armour M."/>
            <person name="Olukolu B."/>
            <person name="Poorten T."/>
            <person name="Britton C."/>
            <person name="Davik J."/>
            <person name="Ashrafi H."/>
            <person name="Aiden E.L."/>
            <person name="Borodovsky M."/>
            <person name="Worthington M."/>
        </authorList>
    </citation>
    <scope>NUCLEOTIDE SEQUENCE [LARGE SCALE GENOMIC DNA]</scope>
    <source>
        <strain evidence="14">PI 553951</strain>
    </source>
</reference>
<evidence type="ECO:0000256" key="2">
    <source>
        <dbReference type="ARBA" id="ARBA00002322"/>
    </source>
</evidence>
<dbReference type="Gene3D" id="1.10.420.10">
    <property type="entry name" value="Peroxidase, domain 2"/>
    <property type="match status" value="1"/>
</dbReference>
<gene>
    <name evidence="14" type="ORF">M0R45_002430</name>
</gene>
<accession>A0AAW1VSG7</accession>
<dbReference type="PRINTS" id="PR00461">
    <property type="entry name" value="PLPEROXIDASE"/>
</dbReference>
<dbReference type="GO" id="GO:0046872">
    <property type="term" value="F:metal ion binding"/>
    <property type="evidence" value="ECO:0007669"/>
    <property type="project" value="UniProtKB-KW"/>
</dbReference>
<keyword evidence="7" id="KW-0560">Oxidoreductase</keyword>
<dbReference type="InterPro" id="IPR000823">
    <property type="entry name" value="Peroxidase_pln"/>
</dbReference>
<keyword evidence="6 10" id="KW-0479">Metal-binding</keyword>
<dbReference type="PANTHER" id="PTHR31517:SF48">
    <property type="entry name" value="PEROXIDASE 16-RELATED"/>
    <property type="match status" value="1"/>
</dbReference>
<evidence type="ECO:0000256" key="12">
    <source>
        <dbReference type="RuleBase" id="RU004241"/>
    </source>
</evidence>
<evidence type="ECO:0000256" key="4">
    <source>
        <dbReference type="ARBA" id="ARBA00022559"/>
    </source>
</evidence>
<dbReference type="GO" id="GO:0006979">
    <property type="term" value="P:response to oxidative stress"/>
    <property type="evidence" value="ECO:0007669"/>
    <property type="project" value="InterPro"/>
</dbReference>
<proteinExistence type="inferred from homology"/>
<evidence type="ECO:0000256" key="6">
    <source>
        <dbReference type="ARBA" id="ARBA00022723"/>
    </source>
</evidence>
<comment type="cofactor">
    <cofactor evidence="10">
        <name>Ca(2+)</name>
        <dbReference type="ChEBI" id="CHEBI:29108"/>
    </cofactor>
    <text evidence="10">Binds 2 calcium ions per subunit.</text>
</comment>
<evidence type="ECO:0000256" key="11">
    <source>
        <dbReference type="PIRSR" id="PIRSR600823-5"/>
    </source>
</evidence>
<dbReference type="GO" id="GO:0020037">
    <property type="term" value="F:heme binding"/>
    <property type="evidence" value="ECO:0007669"/>
    <property type="project" value="InterPro"/>
</dbReference>
<dbReference type="InterPro" id="IPR002016">
    <property type="entry name" value="Haem_peroxidase"/>
</dbReference>
<protein>
    <recommendedName>
        <fullName evidence="3">peroxidase</fullName>
        <ecNumber evidence="3">1.11.1.7</ecNumber>
    </recommendedName>
</protein>
<dbReference type="AlphaFoldDB" id="A0AAW1VSG7"/>
<dbReference type="EC" id="1.11.1.7" evidence="3"/>
<comment type="catalytic activity">
    <reaction evidence="1">
        <text>2 a phenolic donor + H2O2 = 2 a phenolic radical donor + 2 H2O</text>
        <dbReference type="Rhea" id="RHEA:56136"/>
        <dbReference type="ChEBI" id="CHEBI:15377"/>
        <dbReference type="ChEBI" id="CHEBI:16240"/>
        <dbReference type="ChEBI" id="CHEBI:139520"/>
        <dbReference type="ChEBI" id="CHEBI:139521"/>
        <dbReference type="EC" id="1.11.1.7"/>
    </reaction>
</comment>
<evidence type="ECO:0000256" key="1">
    <source>
        <dbReference type="ARBA" id="ARBA00000189"/>
    </source>
</evidence>
<evidence type="ECO:0000256" key="9">
    <source>
        <dbReference type="ARBA" id="ARBA00023157"/>
    </source>
</evidence>
<comment type="cofactor">
    <cofactor evidence="10">
        <name>heme b</name>
        <dbReference type="ChEBI" id="CHEBI:60344"/>
    </cofactor>
    <text evidence="10">Binds 1 heme b (iron(II)-protoporphyrin IX) group per subunit.</text>
</comment>